<organism evidence="5 6">
    <name type="scientific">Anaerobiospirillum thomasii</name>
    <dbReference type="NCBI Taxonomy" id="179995"/>
    <lineage>
        <taxon>Bacteria</taxon>
        <taxon>Pseudomonadati</taxon>
        <taxon>Pseudomonadota</taxon>
        <taxon>Gammaproteobacteria</taxon>
        <taxon>Aeromonadales</taxon>
        <taxon>Succinivibrionaceae</taxon>
        <taxon>Anaerobiospirillum</taxon>
    </lineage>
</organism>
<evidence type="ECO:0000313" key="6">
    <source>
        <dbReference type="Proteomes" id="UP000250086"/>
    </source>
</evidence>
<dbReference type="Pfam" id="PF02599">
    <property type="entry name" value="CsrA"/>
    <property type="match status" value="1"/>
</dbReference>
<dbReference type="GO" id="GO:0006109">
    <property type="term" value="P:regulation of carbohydrate metabolic process"/>
    <property type="evidence" value="ECO:0007669"/>
    <property type="project" value="InterPro"/>
</dbReference>
<dbReference type="Gene3D" id="2.60.40.4380">
    <property type="entry name" value="Translational regulator CsrA"/>
    <property type="match status" value="1"/>
</dbReference>
<evidence type="ECO:0000256" key="1">
    <source>
        <dbReference type="ARBA" id="ARBA00022490"/>
    </source>
</evidence>
<dbReference type="RefSeq" id="WP_113743054.1">
    <property type="nucleotide sequence ID" value="NZ_UAPV01000001.1"/>
</dbReference>
<dbReference type="Proteomes" id="UP000250086">
    <property type="component" value="Unassembled WGS sequence"/>
</dbReference>
<evidence type="ECO:0000256" key="4">
    <source>
        <dbReference type="ARBA" id="ARBA00023159"/>
    </source>
</evidence>
<proteinExistence type="predicted"/>
<evidence type="ECO:0000256" key="2">
    <source>
        <dbReference type="ARBA" id="ARBA00022845"/>
    </source>
</evidence>
<dbReference type="AlphaFoldDB" id="A0A2X0V2S0"/>
<dbReference type="GO" id="GO:0048027">
    <property type="term" value="F:mRNA 5'-UTR binding"/>
    <property type="evidence" value="ECO:0007669"/>
    <property type="project" value="TreeGrafter"/>
</dbReference>
<dbReference type="EMBL" id="UAPV01000001">
    <property type="protein sequence ID" value="SPT68839.1"/>
    <property type="molecule type" value="Genomic_DNA"/>
</dbReference>
<dbReference type="GO" id="GO:0006402">
    <property type="term" value="P:mRNA catabolic process"/>
    <property type="evidence" value="ECO:0007669"/>
    <property type="project" value="InterPro"/>
</dbReference>
<dbReference type="PANTHER" id="PTHR34984:SF1">
    <property type="entry name" value="CARBON STORAGE REGULATOR"/>
    <property type="match status" value="1"/>
</dbReference>
<keyword evidence="4" id="KW-0010">Activator</keyword>
<gene>
    <name evidence="5" type="primary">csrA</name>
    <name evidence="5" type="ORF">NCTC13093_00185</name>
</gene>
<keyword evidence="6" id="KW-1185">Reference proteome</keyword>
<evidence type="ECO:0000256" key="3">
    <source>
        <dbReference type="ARBA" id="ARBA00022884"/>
    </source>
</evidence>
<accession>A0A2X0V2S0</accession>
<name>A0A2X0V2S0_9GAMM</name>
<keyword evidence="1" id="KW-0963">Cytoplasm</keyword>
<keyword evidence="3" id="KW-0694">RNA-binding</keyword>
<dbReference type="GO" id="GO:0045947">
    <property type="term" value="P:negative regulation of translational initiation"/>
    <property type="evidence" value="ECO:0007669"/>
    <property type="project" value="TreeGrafter"/>
</dbReference>
<dbReference type="InterPro" id="IPR003751">
    <property type="entry name" value="CsrA"/>
</dbReference>
<sequence length="68" mass="7513">MLVISQKKGQKLRIGGDITVTIIDAKQGKVKLGIEAPASISVERITELLSEHEEKEFKNSIPRILVKS</sequence>
<dbReference type="PANTHER" id="PTHR34984">
    <property type="entry name" value="CARBON STORAGE REGULATOR"/>
    <property type="match status" value="1"/>
</dbReference>
<protein>
    <submittedName>
        <fullName evidence="5">Carbon storage regulator homolog</fullName>
    </submittedName>
</protein>
<keyword evidence="2" id="KW-0810">Translation regulation</keyword>
<evidence type="ECO:0000313" key="5">
    <source>
        <dbReference type="EMBL" id="SPT68839.1"/>
    </source>
</evidence>
<dbReference type="SUPFAM" id="SSF117130">
    <property type="entry name" value="CsrA-like"/>
    <property type="match status" value="1"/>
</dbReference>
<reference evidence="5 6" key="1">
    <citation type="submission" date="2018-06" db="EMBL/GenBank/DDBJ databases">
        <authorList>
            <consortium name="Pathogen Informatics"/>
            <person name="Doyle S."/>
        </authorList>
    </citation>
    <scope>NUCLEOTIDE SEQUENCE [LARGE SCALE GENOMIC DNA]</scope>
    <source>
        <strain evidence="5 6">NCTC13093</strain>
    </source>
</reference>
<dbReference type="InterPro" id="IPR036107">
    <property type="entry name" value="CsrA_sf"/>
</dbReference>
<dbReference type="GO" id="GO:0005829">
    <property type="term" value="C:cytosol"/>
    <property type="evidence" value="ECO:0007669"/>
    <property type="project" value="TreeGrafter"/>
</dbReference>